<accession>A0A392TMQ5</accession>
<organism evidence="1 2">
    <name type="scientific">Trifolium medium</name>
    <dbReference type="NCBI Taxonomy" id="97028"/>
    <lineage>
        <taxon>Eukaryota</taxon>
        <taxon>Viridiplantae</taxon>
        <taxon>Streptophyta</taxon>
        <taxon>Embryophyta</taxon>
        <taxon>Tracheophyta</taxon>
        <taxon>Spermatophyta</taxon>
        <taxon>Magnoliopsida</taxon>
        <taxon>eudicotyledons</taxon>
        <taxon>Gunneridae</taxon>
        <taxon>Pentapetalae</taxon>
        <taxon>rosids</taxon>
        <taxon>fabids</taxon>
        <taxon>Fabales</taxon>
        <taxon>Fabaceae</taxon>
        <taxon>Papilionoideae</taxon>
        <taxon>50 kb inversion clade</taxon>
        <taxon>NPAAA clade</taxon>
        <taxon>Hologalegina</taxon>
        <taxon>IRL clade</taxon>
        <taxon>Trifolieae</taxon>
        <taxon>Trifolium</taxon>
    </lineage>
</organism>
<reference evidence="1 2" key="1">
    <citation type="journal article" date="2018" name="Front. Plant Sci.">
        <title>Red Clover (Trifolium pratense) and Zigzag Clover (T. medium) - A Picture of Genomic Similarities and Differences.</title>
        <authorList>
            <person name="Dluhosova J."/>
            <person name="Istvanek J."/>
            <person name="Nedelnik J."/>
            <person name="Repkova J."/>
        </authorList>
    </citation>
    <scope>NUCLEOTIDE SEQUENCE [LARGE SCALE GENOMIC DNA]</scope>
    <source>
        <strain evidence="2">cv. 10/8</strain>
        <tissue evidence="1">Leaf</tissue>
    </source>
</reference>
<dbReference type="Proteomes" id="UP000265520">
    <property type="component" value="Unassembled WGS sequence"/>
</dbReference>
<protein>
    <submittedName>
        <fullName evidence="1">Uncharacterized protein</fullName>
    </submittedName>
</protein>
<name>A0A392TMQ5_9FABA</name>
<evidence type="ECO:0000313" key="2">
    <source>
        <dbReference type="Proteomes" id="UP000265520"/>
    </source>
</evidence>
<comment type="caution">
    <text evidence="1">The sequence shown here is derived from an EMBL/GenBank/DDBJ whole genome shotgun (WGS) entry which is preliminary data.</text>
</comment>
<sequence length="55" mass="5878">MAEGYGATGRSAIEEGMAPVAGLPLMKAWLPFPSLGALRALVEKSKYAEFLSEYT</sequence>
<keyword evidence="2" id="KW-1185">Reference proteome</keyword>
<dbReference type="AlphaFoldDB" id="A0A392TMQ5"/>
<evidence type="ECO:0000313" key="1">
    <source>
        <dbReference type="EMBL" id="MCI62459.1"/>
    </source>
</evidence>
<proteinExistence type="predicted"/>
<dbReference type="EMBL" id="LXQA010619228">
    <property type="protein sequence ID" value="MCI62459.1"/>
    <property type="molecule type" value="Genomic_DNA"/>
</dbReference>